<dbReference type="Gene3D" id="1.10.10.10">
    <property type="entry name" value="Winged helix-like DNA-binding domain superfamily/Winged helix DNA-binding domain"/>
    <property type="match status" value="1"/>
</dbReference>
<dbReference type="AlphaFoldDB" id="A0AAW7Y2W6"/>
<dbReference type="GO" id="GO:0003723">
    <property type="term" value="F:RNA binding"/>
    <property type="evidence" value="ECO:0007669"/>
    <property type="project" value="InterPro"/>
</dbReference>
<dbReference type="Proteomes" id="UP001170624">
    <property type="component" value="Unassembled WGS sequence"/>
</dbReference>
<name>A0AAW7Y2W6_9GAMM</name>
<evidence type="ECO:0000313" key="2">
    <source>
        <dbReference type="EMBL" id="MDO6541307.1"/>
    </source>
</evidence>
<accession>A0AAW7Y2W6</accession>
<sequence>MKGKQLIVCSDDLQQQAVISGRLAADYDKVIGCSFHQLDTLVAQYSQCILVVSWRQPSAELSVIVNHAASSHIPLLILLRQLNQNDINRLPEPNGYVMLPADSQFDLSAWVFRAEQVRQCQRQQESEIEQLTQKLADRKWVEKAKGLLMAHHGLDEESAFKALRVAAMNNSQSLAQVARNIVQTLSVLSDSRS</sequence>
<reference evidence="2" key="1">
    <citation type="submission" date="2023-07" db="EMBL/GenBank/DDBJ databases">
        <title>Genome content predicts the carbon catabolic preferences of heterotrophic bacteria.</title>
        <authorList>
            <person name="Gralka M."/>
        </authorList>
    </citation>
    <scope>NUCLEOTIDE SEQUENCE</scope>
    <source>
        <strain evidence="2">G2M05</strain>
    </source>
</reference>
<dbReference type="SMART" id="SM01012">
    <property type="entry name" value="ANTAR"/>
    <property type="match status" value="1"/>
</dbReference>
<comment type="caution">
    <text evidence="2">The sequence shown here is derived from an EMBL/GenBank/DDBJ whole genome shotgun (WGS) entry which is preliminary data.</text>
</comment>
<gene>
    <name evidence="2" type="ORF">Q4568_02115</name>
</gene>
<organism evidence="2 3">
    <name type="scientific">Photobacterium sanguinicancri</name>
    <dbReference type="NCBI Taxonomy" id="875932"/>
    <lineage>
        <taxon>Bacteria</taxon>
        <taxon>Pseudomonadati</taxon>
        <taxon>Pseudomonadota</taxon>
        <taxon>Gammaproteobacteria</taxon>
        <taxon>Vibrionales</taxon>
        <taxon>Vibrionaceae</taxon>
        <taxon>Photobacterium</taxon>
    </lineage>
</organism>
<dbReference type="RefSeq" id="WP_303498031.1">
    <property type="nucleotide sequence ID" value="NZ_JAUOPU010000002.1"/>
</dbReference>
<dbReference type="InterPro" id="IPR005561">
    <property type="entry name" value="ANTAR"/>
</dbReference>
<proteinExistence type="predicted"/>
<dbReference type="EMBL" id="JAUOPU010000002">
    <property type="protein sequence ID" value="MDO6541307.1"/>
    <property type="molecule type" value="Genomic_DNA"/>
</dbReference>
<evidence type="ECO:0000313" key="3">
    <source>
        <dbReference type="Proteomes" id="UP001170624"/>
    </source>
</evidence>
<dbReference type="InterPro" id="IPR036388">
    <property type="entry name" value="WH-like_DNA-bd_sf"/>
</dbReference>
<evidence type="ECO:0000259" key="1">
    <source>
        <dbReference type="PROSITE" id="PS50921"/>
    </source>
</evidence>
<feature type="domain" description="ANTAR" evidence="1">
    <location>
        <begin position="121"/>
        <end position="182"/>
    </location>
</feature>
<protein>
    <submittedName>
        <fullName evidence="2">ANTAR domain-containing protein</fullName>
    </submittedName>
</protein>
<dbReference type="Pfam" id="PF03861">
    <property type="entry name" value="ANTAR"/>
    <property type="match status" value="1"/>
</dbReference>
<dbReference type="InterPro" id="IPR011006">
    <property type="entry name" value="CheY-like_superfamily"/>
</dbReference>
<dbReference type="PROSITE" id="PS50921">
    <property type="entry name" value="ANTAR"/>
    <property type="match status" value="1"/>
</dbReference>
<dbReference type="SUPFAM" id="SSF52172">
    <property type="entry name" value="CheY-like"/>
    <property type="match status" value="1"/>
</dbReference>